<keyword evidence="3" id="KW-1185">Reference proteome</keyword>
<dbReference type="InterPro" id="IPR052929">
    <property type="entry name" value="RNase_H-like_EbsB-rel"/>
</dbReference>
<evidence type="ECO:0000313" key="2">
    <source>
        <dbReference type="EMBL" id="KAK5825614.1"/>
    </source>
</evidence>
<dbReference type="PANTHER" id="PTHR47074">
    <property type="entry name" value="BNAC02G40300D PROTEIN"/>
    <property type="match status" value="1"/>
</dbReference>
<reference evidence="2 3" key="1">
    <citation type="submission" date="2023-03" db="EMBL/GenBank/DDBJ databases">
        <title>WGS of Gossypium arboreum.</title>
        <authorList>
            <person name="Yu D."/>
        </authorList>
    </citation>
    <scope>NUCLEOTIDE SEQUENCE [LARGE SCALE GENOMIC DNA]</scope>
    <source>
        <tissue evidence="2">Leaf</tissue>
    </source>
</reference>
<sequence>MKLTVSSNTTIHHLWRPPKTAVLARNSDGHCLGAYTYPLDDVIDAFIAEARACERAMVFATEIGFKSVLLEGDSLTIIKKLNSDGEDRSVLGPIINRIHVMERQFENVSYLFVPSS</sequence>
<proteinExistence type="predicted"/>
<evidence type="ECO:0000313" key="3">
    <source>
        <dbReference type="Proteomes" id="UP001358586"/>
    </source>
</evidence>
<dbReference type="Proteomes" id="UP001358586">
    <property type="component" value="Chromosome 6"/>
</dbReference>
<organism evidence="2 3">
    <name type="scientific">Gossypium arboreum</name>
    <name type="common">Tree cotton</name>
    <name type="synonym">Gossypium nanking</name>
    <dbReference type="NCBI Taxonomy" id="29729"/>
    <lineage>
        <taxon>Eukaryota</taxon>
        <taxon>Viridiplantae</taxon>
        <taxon>Streptophyta</taxon>
        <taxon>Embryophyta</taxon>
        <taxon>Tracheophyta</taxon>
        <taxon>Spermatophyta</taxon>
        <taxon>Magnoliopsida</taxon>
        <taxon>eudicotyledons</taxon>
        <taxon>Gunneridae</taxon>
        <taxon>Pentapetalae</taxon>
        <taxon>rosids</taxon>
        <taxon>malvids</taxon>
        <taxon>Malvales</taxon>
        <taxon>Malvaceae</taxon>
        <taxon>Malvoideae</taxon>
        <taxon>Gossypium</taxon>
    </lineage>
</organism>
<dbReference type="EMBL" id="JARKNE010000006">
    <property type="protein sequence ID" value="KAK5825614.1"/>
    <property type="molecule type" value="Genomic_DNA"/>
</dbReference>
<dbReference type="PANTHER" id="PTHR47074:SF61">
    <property type="entry name" value="RNASE H TYPE-1 DOMAIN-CONTAINING PROTEIN"/>
    <property type="match status" value="1"/>
</dbReference>
<gene>
    <name evidence="2" type="ORF">PVK06_020470</name>
</gene>
<dbReference type="InterPro" id="IPR002156">
    <property type="entry name" value="RNaseH_domain"/>
</dbReference>
<dbReference type="Pfam" id="PF13456">
    <property type="entry name" value="RVT_3"/>
    <property type="match status" value="1"/>
</dbReference>
<evidence type="ECO:0000259" key="1">
    <source>
        <dbReference type="Pfam" id="PF13456"/>
    </source>
</evidence>
<comment type="caution">
    <text evidence="2">The sequence shown here is derived from an EMBL/GenBank/DDBJ whole genome shotgun (WGS) entry which is preliminary data.</text>
</comment>
<name>A0ABR0PMS0_GOSAR</name>
<dbReference type="InterPro" id="IPR012337">
    <property type="entry name" value="RNaseH-like_sf"/>
</dbReference>
<dbReference type="InterPro" id="IPR036397">
    <property type="entry name" value="RNaseH_sf"/>
</dbReference>
<dbReference type="CDD" id="cd06222">
    <property type="entry name" value="RNase_H_like"/>
    <property type="match status" value="1"/>
</dbReference>
<dbReference type="SUPFAM" id="SSF53098">
    <property type="entry name" value="Ribonuclease H-like"/>
    <property type="match status" value="1"/>
</dbReference>
<accession>A0ABR0PMS0</accession>
<feature type="domain" description="RNase H type-1" evidence="1">
    <location>
        <begin position="19"/>
        <end position="114"/>
    </location>
</feature>
<protein>
    <recommendedName>
        <fullName evidence="1">RNase H type-1 domain-containing protein</fullName>
    </recommendedName>
</protein>
<dbReference type="InterPro" id="IPR044730">
    <property type="entry name" value="RNase_H-like_dom_plant"/>
</dbReference>
<dbReference type="Gene3D" id="3.30.420.10">
    <property type="entry name" value="Ribonuclease H-like superfamily/Ribonuclease H"/>
    <property type="match status" value="1"/>
</dbReference>